<comment type="subcellular location">
    <subcellularLocation>
        <location evidence="1">Cell membrane</location>
        <topology evidence="1">Multi-pass membrane protein</topology>
    </subcellularLocation>
</comment>
<keyword evidence="4 8" id="KW-0812">Transmembrane</keyword>
<evidence type="ECO:0000256" key="7">
    <source>
        <dbReference type="SAM" id="MobiDB-lite"/>
    </source>
</evidence>
<feature type="transmembrane region" description="Helical" evidence="8">
    <location>
        <begin position="353"/>
        <end position="370"/>
    </location>
</feature>
<evidence type="ECO:0000256" key="1">
    <source>
        <dbReference type="ARBA" id="ARBA00004651"/>
    </source>
</evidence>
<dbReference type="Gene3D" id="1.20.1720.10">
    <property type="entry name" value="Multidrug resistance protein D"/>
    <property type="match status" value="1"/>
</dbReference>
<keyword evidence="3" id="KW-1003">Cell membrane</keyword>
<feature type="transmembrane region" description="Helical" evidence="8">
    <location>
        <begin position="59"/>
        <end position="81"/>
    </location>
</feature>
<evidence type="ECO:0000313" key="10">
    <source>
        <dbReference type="EMBL" id="MBD7981078.1"/>
    </source>
</evidence>
<protein>
    <submittedName>
        <fullName evidence="10">DHA2 family efflux MFS transporter permease subunit</fullName>
    </submittedName>
</protein>
<gene>
    <name evidence="10" type="ORF">H9641_10190</name>
</gene>
<feature type="transmembrane region" description="Helical" evidence="8">
    <location>
        <begin position="125"/>
        <end position="144"/>
    </location>
</feature>
<dbReference type="PANTHER" id="PTHR42718:SF42">
    <property type="entry name" value="EXPORT PROTEIN"/>
    <property type="match status" value="1"/>
</dbReference>
<evidence type="ECO:0000256" key="4">
    <source>
        <dbReference type="ARBA" id="ARBA00022692"/>
    </source>
</evidence>
<feature type="domain" description="Major facilitator superfamily (MFS) profile" evidence="9">
    <location>
        <begin position="59"/>
        <end position="568"/>
    </location>
</feature>
<feature type="transmembrane region" description="Helical" evidence="8">
    <location>
        <begin position="183"/>
        <end position="205"/>
    </location>
</feature>
<feature type="transmembrane region" description="Helical" evidence="8">
    <location>
        <begin position="93"/>
        <end position="113"/>
    </location>
</feature>
<dbReference type="Proteomes" id="UP000655570">
    <property type="component" value="Unassembled WGS sequence"/>
</dbReference>
<evidence type="ECO:0000259" key="9">
    <source>
        <dbReference type="PROSITE" id="PS50850"/>
    </source>
</evidence>
<dbReference type="CDD" id="cd17321">
    <property type="entry name" value="MFS_MMR_MDR_like"/>
    <property type="match status" value="1"/>
</dbReference>
<dbReference type="InterPro" id="IPR020846">
    <property type="entry name" value="MFS_dom"/>
</dbReference>
<dbReference type="PROSITE" id="PS50850">
    <property type="entry name" value="MFS"/>
    <property type="match status" value="1"/>
</dbReference>
<keyword evidence="6 8" id="KW-0472">Membrane</keyword>
<feature type="transmembrane region" description="Helical" evidence="8">
    <location>
        <begin position="545"/>
        <end position="563"/>
    </location>
</feature>
<keyword evidence="5 8" id="KW-1133">Transmembrane helix</keyword>
<dbReference type="PRINTS" id="PR01036">
    <property type="entry name" value="TCRTETB"/>
</dbReference>
<keyword evidence="2" id="KW-0813">Transport</keyword>
<feature type="region of interest" description="Disordered" evidence="7">
    <location>
        <begin position="1"/>
        <end position="47"/>
    </location>
</feature>
<name>A0ABR8TZ61_9CELL</name>
<dbReference type="Pfam" id="PF07690">
    <property type="entry name" value="MFS_1"/>
    <property type="match status" value="1"/>
</dbReference>
<feature type="compositionally biased region" description="Low complexity" evidence="7">
    <location>
        <begin position="36"/>
        <end position="47"/>
    </location>
</feature>
<feature type="transmembrane region" description="Helical" evidence="8">
    <location>
        <begin position="407"/>
        <end position="429"/>
    </location>
</feature>
<dbReference type="NCBIfam" id="TIGR00711">
    <property type="entry name" value="efflux_EmrB"/>
    <property type="match status" value="1"/>
</dbReference>
<organism evidence="10 11">
    <name type="scientific">Oerskovia merdavium</name>
    <dbReference type="NCBI Taxonomy" id="2762227"/>
    <lineage>
        <taxon>Bacteria</taxon>
        <taxon>Bacillati</taxon>
        <taxon>Actinomycetota</taxon>
        <taxon>Actinomycetes</taxon>
        <taxon>Micrococcales</taxon>
        <taxon>Cellulomonadaceae</taxon>
        <taxon>Oerskovia</taxon>
    </lineage>
</organism>
<evidence type="ECO:0000256" key="2">
    <source>
        <dbReference type="ARBA" id="ARBA00022448"/>
    </source>
</evidence>
<evidence type="ECO:0000313" key="11">
    <source>
        <dbReference type="Proteomes" id="UP000655570"/>
    </source>
</evidence>
<feature type="compositionally biased region" description="Low complexity" evidence="7">
    <location>
        <begin position="1"/>
        <end position="28"/>
    </location>
</feature>
<dbReference type="InterPro" id="IPR004638">
    <property type="entry name" value="EmrB-like"/>
</dbReference>
<sequence>MTTTPPSSESLPTTGTRTDPATPTLAAPPEGPPAGAPGAPGATAGPPLVDLGGRSPWSILPALCLGFFMIMVDTTIVNIAVPTLVDTFDTTLTAVGWVNSAYLLTYAVLLLLAGRLGDRFGPKPVFVLGLVVFTLSSLWCGLSGSVEMLIVARAVQGVGAALMTPQTMSMITRVFPPRQRGAAMGLWGAVAGVATIAGPLLGGVFVESWGWEWIFFVNIPVGVVALVLALRSLPSLPTNKRSFDMVGVALSIVGLFLFVFGLQEGETYHWGRVVGPLTIWSIIGLGVLVLAAFVLWQRHLGDRALLPLTLFHSRNFSLANVSGMAVSFGMIGIFFPLTIFLQSILGLSPLEAALINLPGSLVSGVVAPFAGRLSDRIPAKWVVATGFALLAASVAWLSVAITPDASTLSIVAPMTLFGIGTGAVFSPLANLATSGLDHRTAGAGAGAFNTFRQVGGVIGSAAIVATLTSRLSATLPAAARDAAAGLPPELRQPFVDGFASAGGSYTGAAQSFDLPAGIPPEAAAQIREAATTALHQGFSVAVGQTLLVTSAVLVIGLVAALAMRGTHVAHAD</sequence>
<comment type="caution">
    <text evidence="10">The sequence shown here is derived from an EMBL/GenBank/DDBJ whole genome shotgun (WGS) entry which is preliminary data.</text>
</comment>
<dbReference type="PANTHER" id="PTHR42718">
    <property type="entry name" value="MAJOR FACILITATOR SUPERFAMILY MULTIDRUG TRANSPORTER MFSC"/>
    <property type="match status" value="1"/>
</dbReference>
<proteinExistence type="predicted"/>
<dbReference type="EMBL" id="JACSQF010000009">
    <property type="protein sequence ID" value="MBD7981078.1"/>
    <property type="molecule type" value="Genomic_DNA"/>
</dbReference>
<accession>A0ABR8TZ61</accession>
<dbReference type="SUPFAM" id="SSF103473">
    <property type="entry name" value="MFS general substrate transporter"/>
    <property type="match status" value="1"/>
</dbReference>
<dbReference type="InterPro" id="IPR011701">
    <property type="entry name" value="MFS"/>
</dbReference>
<feature type="transmembrane region" description="Helical" evidence="8">
    <location>
        <begin position="382"/>
        <end position="401"/>
    </location>
</feature>
<feature type="transmembrane region" description="Helical" evidence="8">
    <location>
        <begin position="242"/>
        <end position="262"/>
    </location>
</feature>
<feature type="transmembrane region" description="Helical" evidence="8">
    <location>
        <begin position="211"/>
        <end position="230"/>
    </location>
</feature>
<feature type="transmembrane region" description="Helical" evidence="8">
    <location>
        <begin position="274"/>
        <end position="296"/>
    </location>
</feature>
<evidence type="ECO:0000256" key="5">
    <source>
        <dbReference type="ARBA" id="ARBA00022989"/>
    </source>
</evidence>
<dbReference type="Gene3D" id="1.20.1250.20">
    <property type="entry name" value="MFS general substrate transporter like domains"/>
    <property type="match status" value="1"/>
</dbReference>
<evidence type="ECO:0000256" key="6">
    <source>
        <dbReference type="ARBA" id="ARBA00023136"/>
    </source>
</evidence>
<reference evidence="10 11" key="1">
    <citation type="submission" date="2020-08" db="EMBL/GenBank/DDBJ databases">
        <title>A Genomic Blueprint of the Chicken Gut Microbiome.</title>
        <authorList>
            <person name="Gilroy R."/>
            <person name="Ravi A."/>
            <person name="Getino M."/>
            <person name="Pursley I."/>
            <person name="Horton D.L."/>
            <person name="Alikhan N.-F."/>
            <person name="Baker D."/>
            <person name="Gharbi K."/>
            <person name="Hall N."/>
            <person name="Watson M."/>
            <person name="Adriaenssens E.M."/>
            <person name="Foster-Nyarko E."/>
            <person name="Jarju S."/>
            <person name="Secka A."/>
            <person name="Antonio M."/>
            <person name="Oren A."/>
            <person name="Chaudhuri R."/>
            <person name="La Ragione R.M."/>
            <person name="Hildebrand F."/>
            <person name="Pallen M.J."/>
        </authorList>
    </citation>
    <scope>NUCLEOTIDE SEQUENCE [LARGE SCALE GENOMIC DNA]</scope>
    <source>
        <strain evidence="10 11">Sa2CUA9</strain>
    </source>
</reference>
<dbReference type="RefSeq" id="WP_191803396.1">
    <property type="nucleotide sequence ID" value="NZ_JACSQF010000009.1"/>
</dbReference>
<evidence type="ECO:0000256" key="3">
    <source>
        <dbReference type="ARBA" id="ARBA00022475"/>
    </source>
</evidence>
<dbReference type="InterPro" id="IPR036259">
    <property type="entry name" value="MFS_trans_sf"/>
</dbReference>
<keyword evidence="11" id="KW-1185">Reference proteome</keyword>
<feature type="transmembrane region" description="Helical" evidence="8">
    <location>
        <begin position="317"/>
        <end position="341"/>
    </location>
</feature>
<evidence type="ECO:0000256" key="8">
    <source>
        <dbReference type="SAM" id="Phobius"/>
    </source>
</evidence>